<evidence type="ECO:0000259" key="5">
    <source>
        <dbReference type="PROSITE" id="PS50887"/>
    </source>
</evidence>
<name>A0A1T2L3A0_9GAMM</name>
<organism evidence="6 7">
    <name type="scientific">Solemya pervernicosa gill symbiont</name>
    <dbReference type="NCBI Taxonomy" id="642797"/>
    <lineage>
        <taxon>Bacteria</taxon>
        <taxon>Pseudomonadati</taxon>
        <taxon>Pseudomonadota</taxon>
        <taxon>Gammaproteobacteria</taxon>
        <taxon>sulfur-oxidizing symbionts</taxon>
    </lineage>
</organism>
<evidence type="ECO:0000256" key="1">
    <source>
        <dbReference type="ARBA" id="ARBA00001946"/>
    </source>
</evidence>
<protein>
    <recommendedName>
        <fullName evidence="2">diguanylate cyclase</fullName>
        <ecNumber evidence="2">2.7.7.65</ecNumber>
    </recommendedName>
</protein>
<dbReference type="SUPFAM" id="SSF55073">
    <property type="entry name" value="Nucleotide cyclase"/>
    <property type="match status" value="1"/>
</dbReference>
<feature type="domain" description="GGDEF" evidence="5">
    <location>
        <begin position="138"/>
        <end position="271"/>
    </location>
</feature>
<dbReference type="InterPro" id="IPR043128">
    <property type="entry name" value="Rev_trsase/Diguanyl_cyclase"/>
</dbReference>
<evidence type="ECO:0000313" key="7">
    <source>
        <dbReference type="Proteomes" id="UP000191110"/>
    </source>
</evidence>
<comment type="cofactor">
    <cofactor evidence="1">
        <name>Mg(2+)</name>
        <dbReference type="ChEBI" id="CHEBI:18420"/>
    </cofactor>
</comment>
<keyword evidence="7" id="KW-1185">Reference proteome</keyword>
<dbReference type="GO" id="GO:0052621">
    <property type="term" value="F:diguanylate cyclase activity"/>
    <property type="evidence" value="ECO:0007669"/>
    <property type="project" value="UniProtKB-EC"/>
</dbReference>
<dbReference type="InterPro" id="IPR029787">
    <property type="entry name" value="Nucleotide_cyclase"/>
</dbReference>
<evidence type="ECO:0000256" key="3">
    <source>
        <dbReference type="ARBA" id="ARBA00034247"/>
    </source>
</evidence>
<dbReference type="PROSITE" id="PS50887">
    <property type="entry name" value="GGDEF"/>
    <property type="match status" value="1"/>
</dbReference>
<dbReference type="EMBL" id="MPRL01000048">
    <property type="protein sequence ID" value="OOZ39573.1"/>
    <property type="molecule type" value="Genomic_DNA"/>
</dbReference>
<dbReference type="PANTHER" id="PTHR45138">
    <property type="entry name" value="REGULATORY COMPONENTS OF SENSORY TRANSDUCTION SYSTEM"/>
    <property type="match status" value="1"/>
</dbReference>
<reference evidence="6 7" key="1">
    <citation type="submission" date="2016-11" db="EMBL/GenBank/DDBJ databases">
        <title>Mixed transmission modes and dynamic genome evolution in an obligate animal-bacterial symbiosis.</title>
        <authorList>
            <person name="Russell S.L."/>
            <person name="Corbett-Detig R.B."/>
            <person name="Cavanaugh C.M."/>
        </authorList>
    </citation>
    <scope>NUCLEOTIDE SEQUENCE [LARGE SCALE GENOMIC DNA]</scope>
    <source>
        <strain evidence="6">Sveles-Q1</strain>
    </source>
</reference>
<comment type="caution">
    <text evidence="6">The sequence shown here is derived from an EMBL/GenBank/DDBJ whole genome shotgun (WGS) entry which is preliminary data.</text>
</comment>
<dbReference type="Pfam" id="PF00990">
    <property type="entry name" value="GGDEF"/>
    <property type="match status" value="1"/>
</dbReference>
<comment type="catalytic activity">
    <reaction evidence="3">
        <text>2 GTP = 3',3'-c-di-GMP + 2 diphosphate</text>
        <dbReference type="Rhea" id="RHEA:24898"/>
        <dbReference type="ChEBI" id="CHEBI:33019"/>
        <dbReference type="ChEBI" id="CHEBI:37565"/>
        <dbReference type="ChEBI" id="CHEBI:58805"/>
        <dbReference type="EC" id="2.7.7.65"/>
    </reaction>
</comment>
<accession>A0A1T2L3A0</accession>
<feature type="transmembrane region" description="Helical" evidence="4">
    <location>
        <begin position="7"/>
        <end position="25"/>
    </location>
</feature>
<dbReference type="AlphaFoldDB" id="A0A1T2L3A0"/>
<keyword evidence="4" id="KW-1133">Transmembrane helix</keyword>
<feature type="transmembrane region" description="Helical" evidence="4">
    <location>
        <begin position="37"/>
        <end position="56"/>
    </location>
</feature>
<dbReference type="InterPro" id="IPR050469">
    <property type="entry name" value="Diguanylate_Cyclase"/>
</dbReference>
<dbReference type="CDD" id="cd01949">
    <property type="entry name" value="GGDEF"/>
    <property type="match status" value="1"/>
</dbReference>
<dbReference type="Proteomes" id="UP000191110">
    <property type="component" value="Unassembled WGS sequence"/>
</dbReference>
<keyword evidence="4" id="KW-0472">Membrane</keyword>
<feature type="transmembrane region" description="Helical" evidence="4">
    <location>
        <begin position="68"/>
        <end position="93"/>
    </location>
</feature>
<dbReference type="SMART" id="SM00267">
    <property type="entry name" value="GGDEF"/>
    <property type="match status" value="1"/>
</dbReference>
<dbReference type="InterPro" id="IPR000160">
    <property type="entry name" value="GGDEF_dom"/>
</dbReference>
<dbReference type="OrthoDB" id="9803824at2"/>
<proteinExistence type="predicted"/>
<gene>
    <name evidence="6" type="ORF">BOW53_11045</name>
</gene>
<dbReference type="PANTHER" id="PTHR45138:SF9">
    <property type="entry name" value="DIGUANYLATE CYCLASE DGCM-RELATED"/>
    <property type="match status" value="1"/>
</dbReference>
<evidence type="ECO:0000256" key="2">
    <source>
        <dbReference type="ARBA" id="ARBA00012528"/>
    </source>
</evidence>
<sequence length="271" mass="30482">MGRKPFKIAPFAALLLIYVAFMGYYSTAEINLTARTIGTSLITLLYSLLAAWSLWPRVRDVVTISCRLMAYIFIFHALFEAIAISILTAMAYITMTTEHLQNDLRRQAQIDPLTGCYNRRAFYAIADHSLSRSKRDREITSFIMLDLDHFKAINDTHGHLTGDEVLKHVVDIVADVKREQDTLSRYGGEEFIIMLPNTPSREAAAVAERIRRSVEQSPVEIDGITIKSTISLGIAATDLENIDNSNVGTLISKADRALYNAKKRGRNRVEQ</sequence>
<keyword evidence="4" id="KW-0812">Transmembrane</keyword>
<evidence type="ECO:0000313" key="6">
    <source>
        <dbReference type="EMBL" id="OOZ39573.1"/>
    </source>
</evidence>
<dbReference type="EC" id="2.7.7.65" evidence="2"/>
<dbReference type="FunFam" id="3.30.70.270:FF:000001">
    <property type="entry name" value="Diguanylate cyclase domain protein"/>
    <property type="match status" value="1"/>
</dbReference>
<evidence type="ECO:0000256" key="4">
    <source>
        <dbReference type="SAM" id="Phobius"/>
    </source>
</evidence>
<dbReference type="Gene3D" id="3.30.70.270">
    <property type="match status" value="1"/>
</dbReference>
<dbReference type="NCBIfam" id="TIGR00254">
    <property type="entry name" value="GGDEF"/>
    <property type="match status" value="1"/>
</dbReference>